<name>A0ABQ5WU12_9PROT</name>
<keyword evidence="1" id="KW-0472">Membrane</keyword>
<evidence type="ECO:0000313" key="2">
    <source>
        <dbReference type="EMBL" id="GLQ66497.1"/>
    </source>
</evidence>
<evidence type="ECO:0000313" key="3">
    <source>
        <dbReference type="Proteomes" id="UP001156629"/>
    </source>
</evidence>
<comment type="caution">
    <text evidence="2">The sequence shown here is derived from an EMBL/GenBank/DDBJ whole genome shotgun (WGS) entry which is preliminary data.</text>
</comment>
<evidence type="ECO:0000256" key="1">
    <source>
        <dbReference type="SAM" id="Phobius"/>
    </source>
</evidence>
<gene>
    <name evidence="2" type="ORF">GCM10007870_20810</name>
</gene>
<dbReference type="EMBL" id="BSNV01000012">
    <property type="protein sequence ID" value="GLQ66497.1"/>
    <property type="molecule type" value="Genomic_DNA"/>
</dbReference>
<keyword evidence="1" id="KW-0812">Transmembrane</keyword>
<protein>
    <submittedName>
        <fullName evidence="2">Uncharacterized protein</fullName>
    </submittedName>
</protein>
<keyword evidence="1" id="KW-1133">Transmembrane helix</keyword>
<dbReference type="RefSeq" id="WP_099287387.1">
    <property type="nucleotide sequence ID" value="NZ_BEWP01000016.1"/>
</dbReference>
<dbReference type="Proteomes" id="UP001156629">
    <property type="component" value="Unassembled WGS sequence"/>
</dbReference>
<sequence length="142" mass="16189">MQELEIKIKLKIAVEVEAGSQKQSIVPARSIEGAHECNVVLTSSEEEAARKSRYKKPDKKFVMFFVPYIVGAVLFLLLIALNIVEWDWKYKAEIFLVSATVALVQAFGRESLLTGVKQPKRIRKKVWMKGSLFAMGLQWFLD</sequence>
<reference evidence="3" key="1">
    <citation type="journal article" date="2019" name="Int. J. Syst. Evol. Microbiol.">
        <title>The Global Catalogue of Microorganisms (GCM) 10K type strain sequencing project: providing services to taxonomists for standard genome sequencing and annotation.</title>
        <authorList>
            <consortium name="The Broad Institute Genomics Platform"/>
            <consortium name="The Broad Institute Genome Sequencing Center for Infectious Disease"/>
            <person name="Wu L."/>
            <person name="Ma J."/>
        </authorList>
    </citation>
    <scope>NUCLEOTIDE SEQUENCE [LARGE SCALE GENOMIC DNA]</scope>
    <source>
        <strain evidence="3">NBRC 3266</strain>
    </source>
</reference>
<feature type="transmembrane region" description="Helical" evidence="1">
    <location>
        <begin position="61"/>
        <end position="84"/>
    </location>
</feature>
<keyword evidence="3" id="KW-1185">Reference proteome</keyword>
<dbReference type="GeneID" id="76195680"/>
<organism evidence="2 3">
    <name type="scientific">Gluconobacter kondonii</name>
    <dbReference type="NCBI Taxonomy" id="941463"/>
    <lineage>
        <taxon>Bacteria</taxon>
        <taxon>Pseudomonadati</taxon>
        <taxon>Pseudomonadota</taxon>
        <taxon>Alphaproteobacteria</taxon>
        <taxon>Acetobacterales</taxon>
        <taxon>Acetobacteraceae</taxon>
        <taxon>Gluconobacter</taxon>
    </lineage>
</organism>
<proteinExistence type="predicted"/>
<accession>A0ABQ5WU12</accession>
<feature type="transmembrane region" description="Helical" evidence="1">
    <location>
        <begin position="90"/>
        <end position="106"/>
    </location>
</feature>